<proteinExistence type="predicted"/>
<keyword evidence="3" id="KW-1185">Reference proteome</keyword>
<dbReference type="PROSITE" id="PS51257">
    <property type="entry name" value="PROKAR_LIPOPROTEIN"/>
    <property type="match status" value="1"/>
</dbReference>
<gene>
    <name evidence="2" type="ORF">JM658_01830</name>
</gene>
<sequence>MKKIFLILTIISLNAVLQSCTKESVATTDALYNEQSSTGEDAEINEDPDEPDEPETPTKND</sequence>
<evidence type="ECO:0000313" key="2">
    <source>
        <dbReference type="EMBL" id="MCF8713552.1"/>
    </source>
</evidence>
<name>A0ABS9IZF0_9FLAO</name>
<accession>A0ABS9IZF0</accession>
<feature type="compositionally biased region" description="Acidic residues" evidence="1">
    <location>
        <begin position="40"/>
        <end position="55"/>
    </location>
</feature>
<evidence type="ECO:0000313" key="3">
    <source>
        <dbReference type="Proteomes" id="UP000829517"/>
    </source>
</evidence>
<comment type="caution">
    <text evidence="2">The sequence shown here is derived from an EMBL/GenBank/DDBJ whole genome shotgun (WGS) entry which is preliminary data.</text>
</comment>
<reference evidence="2 3" key="1">
    <citation type="submission" date="2021-01" db="EMBL/GenBank/DDBJ databases">
        <title>Genome sequencing of Joostella atrarenae M1-2 (= KCTC 23194).</title>
        <authorList>
            <person name="Zakaria M.R."/>
            <person name="Lam M.Q."/>
            <person name="Chong C.S."/>
        </authorList>
    </citation>
    <scope>NUCLEOTIDE SEQUENCE [LARGE SCALE GENOMIC DNA]</scope>
    <source>
        <strain evidence="2 3">M1-2</strain>
    </source>
</reference>
<dbReference type="Proteomes" id="UP000829517">
    <property type="component" value="Unassembled WGS sequence"/>
</dbReference>
<protein>
    <submittedName>
        <fullName evidence="2">Uncharacterized protein</fullName>
    </submittedName>
</protein>
<feature type="region of interest" description="Disordered" evidence="1">
    <location>
        <begin position="31"/>
        <end position="61"/>
    </location>
</feature>
<organism evidence="2 3">
    <name type="scientific">Joostella atrarenae</name>
    <dbReference type="NCBI Taxonomy" id="679257"/>
    <lineage>
        <taxon>Bacteria</taxon>
        <taxon>Pseudomonadati</taxon>
        <taxon>Bacteroidota</taxon>
        <taxon>Flavobacteriia</taxon>
        <taxon>Flavobacteriales</taxon>
        <taxon>Flavobacteriaceae</taxon>
        <taxon>Joostella</taxon>
    </lineage>
</organism>
<dbReference type="EMBL" id="JAETXX010000001">
    <property type="protein sequence ID" value="MCF8713552.1"/>
    <property type="molecule type" value="Genomic_DNA"/>
</dbReference>
<evidence type="ECO:0000256" key="1">
    <source>
        <dbReference type="SAM" id="MobiDB-lite"/>
    </source>
</evidence>
<dbReference type="RefSeq" id="WP_236957521.1">
    <property type="nucleotide sequence ID" value="NZ_JAETXX010000001.1"/>
</dbReference>